<evidence type="ECO:0000313" key="3">
    <source>
        <dbReference type="Proteomes" id="UP000289738"/>
    </source>
</evidence>
<dbReference type="InterPro" id="IPR016435">
    <property type="entry name" value="DPH1/DPH2"/>
</dbReference>
<keyword evidence="3" id="KW-1185">Reference proteome</keyword>
<accession>A0A445EBP4</accession>
<reference evidence="2 3" key="1">
    <citation type="submission" date="2019-01" db="EMBL/GenBank/DDBJ databases">
        <title>Sequencing of cultivated peanut Arachis hypogaea provides insights into genome evolution and oil improvement.</title>
        <authorList>
            <person name="Chen X."/>
        </authorList>
    </citation>
    <scope>NUCLEOTIDE SEQUENCE [LARGE SCALE GENOMIC DNA]</scope>
    <source>
        <strain evidence="3">cv. Fuhuasheng</strain>
        <tissue evidence="2">Leaves</tissue>
    </source>
</reference>
<gene>
    <name evidence="2" type="ORF">Ahy_A02g007057</name>
</gene>
<dbReference type="EMBL" id="SDMP01000002">
    <property type="protein sequence ID" value="RYR72838.1"/>
    <property type="molecule type" value="Genomic_DNA"/>
</dbReference>
<organism evidence="2 3">
    <name type="scientific">Arachis hypogaea</name>
    <name type="common">Peanut</name>
    <dbReference type="NCBI Taxonomy" id="3818"/>
    <lineage>
        <taxon>Eukaryota</taxon>
        <taxon>Viridiplantae</taxon>
        <taxon>Streptophyta</taxon>
        <taxon>Embryophyta</taxon>
        <taxon>Tracheophyta</taxon>
        <taxon>Spermatophyta</taxon>
        <taxon>Magnoliopsida</taxon>
        <taxon>eudicotyledons</taxon>
        <taxon>Gunneridae</taxon>
        <taxon>Pentapetalae</taxon>
        <taxon>rosids</taxon>
        <taxon>fabids</taxon>
        <taxon>Fabales</taxon>
        <taxon>Fabaceae</taxon>
        <taxon>Papilionoideae</taxon>
        <taxon>50 kb inversion clade</taxon>
        <taxon>dalbergioids sensu lato</taxon>
        <taxon>Dalbergieae</taxon>
        <taxon>Pterocarpus clade</taxon>
        <taxon>Arachis</taxon>
    </lineage>
</organism>
<feature type="transmembrane region" description="Helical" evidence="1">
    <location>
        <begin position="6"/>
        <end position="23"/>
    </location>
</feature>
<dbReference type="GO" id="GO:0090560">
    <property type="term" value="F:2-(3-amino-3-carboxypropyl)histidine synthase activity"/>
    <property type="evidence" value="ECO:0007669"/>
    <property type="project" value="InterPro"/>
</dbReference>
<dbReference type="Pfam" id="PF01866">
    <property type="entry name" value="Diphthamide_syn"/>
    <property type="match status" value="1"/>
</dbReference>
<protein>
    <submittedName>
        <fullName evidence="2">Uncharacterized protein</fullName>
    </submittedName>
</protein>
<keyword evidence="1" id="KW-0812">Transmembrane</keyword>
<dbReference type="GO" id="GO:0017183">
    <property type="term" value="P:protein histidyl modification to diphthamide"/>
    <property type="evidence" value="ECO:0007669"/>
    <property type="project" value="InterPro"/>
</dbReference>
<dbReference type="InterPro" id="IPR042265">
    <property type="entry name" value="DPH1/DPH2_3"/>
</dbReference>
<proteinExistence type="predicted"/>
<keyword evidence="1" id="KW-0472">Membrane</keyword>
<dbReference type="Gene3D" id="3.40.50.11860">
    <property type="entry name" value="Diphthamide synthesis DPH1/DPH2 domain 3"/>
    <property type="match status" value="1"/>
</dbReference>
<comment type="caution">
    <text evidence="2">The sequence shown here is derived from an EMBL/GenBank/DDBJ whole genome shotgun (WGS) entry which is preliminary data.</text>
</comment>
<evidence type="ECO:0000256" key="1">
    <source>
        <dbReference type="SAM" id="Phobius"/>
    </source>
</evidence>
<evidence type="ECO:0000313" key="2">
    <source>
        <dbReference type="EMBL" id="RYR72838.1"/>
    </source>
</evidence>
<sequence length="126" mass="13884">MKEKWFLYTIFLMFEIIPARIALFEDSVAAWIQIAYPRLSIEWGDAFGKPVLNPFEAEIALGVIPGWWEKKKNVLVAKGVYGHGGEGSEDVGEREGVHEEALGKLKGNALGAGGKNVPNALWTSKL</sequence>
<dbReference type="Proteomes" id="UP000289738">
    <property type="component" value="Chromosome A02"/>
</dbReference>
<dbReference type="PANTHER" id="PTHR10762:SF1">
    <property type="entry name" value="2-(3-AMINO-3-CARBOXYPROPYL)HISTIDINE SYNTHASE SUBUNIT 1"/>
    <property type="match status" value="1"/>
</dbReference>
<dbReference type="AlphaFoldDB" id="A0A445EBP4"/>
<dbReference type="NCBIfam" id="TIGR00322">
    <property type="entry name" value="diphth2_R"/>
    <property type="match status" value="1"/>
</dbReference>
<dbReference type="STRING" id="3818.A0A445EBP4"/>
<name>A0A445EBP4_ARAHY</name>
<dbReference type="PANTHER" id="PTHR10762">
    <property type="entry name" value="DIPHTHAMIDE BIOSYNTHESIS PROTEIN"/>
    <property type="match status" value="1"/>
</dbReference>
<keyword evidence="1" id="KW-1133">Transmembrane helix</keyword>